<organism evidence="3 4">
    <name type="scientific">Tupaia chinensis</name>
    <name type="common">Chinese tree shrew</name>
    <name type="synonym">Tupaia belangeri chinensis</name>
    <dbReference type="NCBI Taxonomy" id="246437"/>
    <lineage>
        <taxon>Eukaryota</taxon>
        <taxon>Metazoa</taxon>
        <taxon>Chordata</taxon>
        <taxon>Craniata</taxon>
        <taxon>Vertebrata</taxon>
        <taxon>Euteleostomi</taxon>
        <taxon>Mammalia</taxon>
        <taxon>Eutheria</taxon>
        <taxon>Euarchontoglires</taxon>
        <taxon>Scandentia</taxon>
        <taxon>Tupaiidae</taxon>
        <taxon>Tupaia</taxon>
    </lineage>
</organism>
<reference evidence="4" key="1">
    <citation type="submission" date="2012-07" db="EMBL/GenBank/DDBJ databases">
        <title>Genome of the Chinese tree shrew, a rising model animal genetically related to primates.</title>
        <authorList>
            <person name="Zhang G."/>
            <person name="Fan Y."/>
            <person name="Yao Y."/>
            <person name="Huang Z."/>
        </authorList>
    </citation>
    <scope>NUCLEOTIDE SEQUENCE [LARGE SCALE GENOMIC DNA]</scope>
</reference>
<accession>L9KY63</accession>
<keyword evidence="2" id="KW-1133">Transmembrane helix</keyword>
<keyword evidence="2" id="KW-0812">Transmembrane</keyword>
<dbReference type="EMBL" id="KB320663">
    <property type="protein sequence ID" value="ELW66077.1"/>
    <property type="molecule type" value="Genomic_DNA"/>
</dbReference>
<reference evidence="4" key="2">
    <citation type="journal article" date="2013" name="Nat. Commun.">
        <title>Genome of the Chinese tree shrew.</title>
        <authorList>
            <person name="Fan Y."/>
            <person name="Huang Z.Y."/>
            <person name="Cao C.C."/>
            <person name="Chen C.S."/>
            <person name="Chen Y.X."/>
            <person name="Fan D.D."/>
            <person name="He J."/>
            <person name="Hou H.L."/>
            <person name="Hu L."/>
            <person name="Hu X.T."/>
            <person name="Jiang X.T."/>
            <person name="Lai R."/>
            <person name="Lang Y.S."/>
            <person name="Liang B."/>
            <person name="Liao S.G."/>
            <person name="Mu D."/>
            <person name="Ma Y.Y."/>
            <person name="Niu Y.Y."/>
            <person name="Sun X.Q."/>
            <person name="Xia J.Q."/>
            <person name="Xiao J."/>
            <person name="Xiong Z.Q."/>
            <person name="Xu L."/>
            <person name="Yang L."/>
            <person name="Zhang Y."/>
            <person name="Zhao W."/>
            <person name="Zhao X.D."/>
            <person name="Zheng Y.T."/>
            <person name="Zhou J.M."/>
            <person name="Zhu Y.B."/>
            <person name="Zhang G.J."/>
            <person name="Wang J."/>
            <person name="Yao Y.G."/>
        </authorList>
    </citation>
    <scope>NUCLEOTIDE SEQUENCE [LARGE SCALE GENOMIC DNA]</scope>
</reference>
<dbReference type="AlphaFoldDB" id="L9KY63"/>
<evidence type="ECO:0000313" key="3">
    <source>
        <dbReference type="EMBL" id="ELW66077.1"/>
    </source>
</evidence>
<evidence type="ECO:0000256" key="1">
    <source>
        <dbReference type="SAM" id="MobiDB-lite"/>
    </source>
</evidence>
<keyword evidence="2" id="KW-0472">Membrane</keyword>
<keyword evidence="4" id="KW-1185">Reference proteome</keyword>
<feature type="transmembrane region" description="Helical" evidence="2">
    <location>
        <begin position="34"/>
        <end position="64"/>
    </location>
</feature>
<proteinExistence type="predicted"/>
<dbReference type="InParanoid" id="L9KY63"/>
<sequence>MVSSEHCSRMIPASNKAFVVNNLVSGTGYDLCVLAIQILGGTMILVIGGIIVATLLVFIVILMVRYKVCNHGAPGKMVAAVSNVYSQTTPPAPSRRPGRGPAAGAAQGGGAERAGRLQCQPGASQ</sequence>
<name>L9KY63_TUPCH</name>
<dbReference type="Proteomes" id="UP000011518">
    <property type="component" value="Unassembled WGS sequence"/>
</dbReference>
<dbReference type="STRING" id="246437.L9KY63"/>
<gene>
    <name evidence="3" type="ORF">TREES_T100014903</name>
</gene>
<feature type="region of interest" description="Disordered" evidence="1">
    <location>
        <begin position="88"/>
        <end position="125"/>
    </location>
</feature>
<protein>
    <submittedName>
        <fullName evidence="3">Leucine-rich repeat and fibronectin type-III domain-containing protein 2</fullName>
    </submittedName>
</protein>
<evidence type="ECO:0000313" key="4">
    <source>
        <dbReference type="Proteomes" id="UP000011518"/>
    </source>
</evidence>
<evidence type="ECO:0000256" key="2">
    <source>
        <dbReference type="SAM" id="Phobius"/>
    </source>
</evidence>